<evidence type="ECO:0000313" key="6">
    <source>
        <dbReference type="EnsemblMetazoa" id="SMAR003668-PA"/>
    </source>
</evidence>
<feature type="compositionally biased region" description="Pro residues" evidence="2">
    <location>
        <begin position="393"/>
        <end position="431"/>
    </location>
</feature>
<dbReference type="InterPro" id="IPR014767">
    <property type="entry name" value="DAD_dom"/>
</dbReference>
<dbReference type="SUPFAM" id="SSF48371">
    <property type="entry name" value="ARM repeat"/>
    <property type="match status" value="1"/>
</dbReference>
<dbReference type="InterPro" id="IPR014768">
    <property type="entry name" value="GBD/FH3_dom"/>
</dbReference>
<dbReference type="EMBL" id="JH431361">
    <property type="status" value="NOT_ANNOTATED_CDS"/>
    <property type="molecule type" value="Genomic_DNA"/>
</dbReference>
<feature type="domain" description="DAD" evidence="3">
    <location>
        <begin position="890"/>
        <end position="924"/>
    </location>
</feature>
<evidence type="ECO:0000259" key="4">
    <source>
        <dbReference type="PROSITE" id="PS51232"/>
    </source>
</evidence>
<feature type="compositionally biased region" description="Acidic residues" evidence="2">
    <location>
        <begin position="1499"/>
        <end position="1510"/>
    </location>
</feature>
<dbReference type="GO" id="GO:0031267">
    <property type="term" value="F:small GTPase binding"/>
    <property type="evidence" value="ECO:0007669"/>
    <property type="project" value="InterPro"/>
</dbReference>
<dbReference type="EnsemblMetazoa" id="SMAR003668-RA">
    <property type="protein sequence ID" value="SMAR003668-PA"/>
    <property type="gene ID" value="SMAR003668"/>
</dbReference>
<dbReference type="Gene3D" id="1.25.10.10">
    <property type="entry name" value="Leucine-rich Repeat Variant"/>
    <property type="match status" value="1"/>
</dbReference>
<dbReference type="PROSITE" id="PS51444">
    <property type="entry name" value="FH2"/>
    <property type="match status" value="1"/>
</dbReference>
<organism evidence="6 7">
    <name type="scientific">Strigamia maritima</name>
    <name type="common">European centipede</name>
    <name type="synonym">Geophilus maritimus</name>
    <dbReference type="NCBI Taxonomy" id="126957"/>
    <lineage>
        <taxon>Eukaryota</taxon>
        <taxon>Metazoa</taxon>
        <taxon>Ecdysozoa</taxon>
        <taxon>Arthropoda</taxon>
        <taxon>Myriapoda</taxon>
        <taxon>Chilopoda</taxon>
        <taxon>Pleurostigmophora</taxon>
        <taxon>Geophilomorpha</taxon>
        <taxon>Linotaeniidae</taxon>
        <taxon>Strigamia</taxon>
    </lineage>
</organism>
<evidence type="ECO:0000256" key="1">
    <source>
        <dbReference type="SAM" id="Coils"/>
    </source>
</evidence>
<feature type="region of interest" description="Disordered" evidence="2">
    <location>
        <begin position="1385"/>
        <end position="1667"/>
    </location>
</feature>
<protein>
    <recommendedName>
        <fullName evidence="8">FH2 domain-containing protein</fullName>
    </recommendedName>
</protein>
<dbReference type="Gene3D" id="1.10.238.150">
    <property type="entry name" value="Formin, FH3 diaphanous domain"/>
    <property type="match status" value="1"/>
</dbReference>
<reference evidence="6" key="2">
    <citation type="submission" date="2015-02" db="UniProtKB">
        <authorList>
            <consortium name="EnsemblMetazoa"/>
        </authorList>
    </citation>
    <scope>IDENTIFICATION</scope>
</reference>
<dbReference type="GO" id="GO:0003779">
    <property type="term" value="F:actin binding"/>
    <property type="evidence" value="ECO:0007669"/>
    <property type="project" value="InterPro"/>
</dbReference>
<feature type="compositionally biased region" description="Polar residues" evidence="2">
    <location>
        <begin position="1444"/>
        <end position="1467"/>
    </location>
</feature>
<feature type="compositionally biased region" description="Polar residues" evidence="2">
    <location>
        <begin position="1390"/>
        <end position="1411"/>
    </location>
</feature>
<proteinExistence type="predicted"/>
<dbReference type="InterPro" id="IPR010473">
    <property type="entry name" value="GTPase-bd"/>
</dbReference>
<dbReference type="InterPro" id="IPR016024">
    <property type="entry name" value="ARM-type_fold"/>
</dbReference>
<evidence type="ECO:0000256" key="2">
    <source>
        <dbReference type="SAM" id="MobiDB-lite"/>
    </source>
</evidence>
<dbReference type="InterPro" id="IPR042201">
    <property type="entry name" value="FH2_Formin_sf"/>
</dbReference>
<feature type="region of interest" description="Disordered" evidence="2">
    <location>
        <begin position="353"/>
        <end position="438"/>
    </location>
</feature>
<feature type="compositionally biased region" description="Polar residues" evidence="2">
    <location>
        <begin position="1577"/>
        <end position="1598"/>
    </location>
</feature>
<feature type="coiled-coil region" evidence="1">
    <location>
        <begin position="754"/>
        <end position="788"/>
    </location>
</feature>
<dbReference type="Gene3D" id="1.20.58.2220">
    <property type="entry name" value="Formin, FH2 domain"/>
    <property type="match status" value="1"/>
</dbReference>
<dbReference type="InterPro" id="IPR010472">
    <property type="entry name" value="FH3_dom"/>
</dbReference>
<feature type="domain" description="FH2" evidence="5">
    <location>
        <begin position="464"/>
        <end position="867"/>
    </location>
</feature>
<dbReference type="PhylomeDB" id="T1IRH5"/>
<dbReference type="SUPFAM" id="SSF101447">
    <property type="entry name" value="Formin homology 2 domain (FH2 domain)"/>
    <property type="match status" value="1"/>
</dbReference>
<dbReference type="SMART" id="SM00498">
    <property type="entry name" value="FH2"/>
    <property type="match status" value="1"/>
</dbReference>
<accession>T1IRH5</accession>
<dbReference type="GO" id="GO:0030036">
    <property type="term" value="P:actin cytoskeleton organization"/>
    <property type="evidence" value="ECO:0007669"/>
    <property type="project" value="InterPro"/>
</dbReference>
<feature type="region of interest" description="Disordered" evidence="2">
    <location>
        <begin position="856"/>
        <end position="893"/>
    </location>
</feature>
<keyword evidence="1" id="KW-0175">Coiled coil</keyword>
<feature type="compositionally biased region" description="Polar residues" evidence="2">
    <location>
        <begin position="1511"/>
        <end position="1546"/>
    </location>
</feature>
<dbReference type="InterPro" id="IPR011989">
    <property type="entry name" value="ARM-like"/>
</dbReference>
<sequence>MARLPPSISWTIPSDSTSASSRWSQAARRTLDEFYTADPVACLHWIRSGSTRTFAQLRRRLQTASCDWIVHFLRVDGLGVLLDSLHVLCSQSRASLCTICTQLECVLCVKRVMESKIGLDYIVDNKEYTQKLAAALDTNNVSVKKQVFELLSALCMYNAEGYCRTLEALENYKEIKGERYRMKIVVDELRNAQTSEYKTALTGFINCLIINSLSVKDRMRIRNEFIGLKLLEVINRIRQSDVMEDLSVQLDVFDDQRYADEPQLNNGVDLNSPQDVFFAILRQVAETPQEIPFLSILQHLLRIDPKETISDLIWDTAERLVHRATLLEDKNDSQRLLRSPSHHSLNIVKCQCSCGRSDEGSNGRRRSIWDGSKTPTILSPSSSVTPPFINGTPSPPAPPPPPPALMNAPPPPPLPPAPPPPPLPPPPPPMPSSSGNRGLRLQAPLLATPSPIIMSPEPEVPLPQQITPKPKIKMRSLNWTKLPSQRVVGKINIWTQIAQNHYDGDAGGVNFNELENLFCQQQLPNNQQNTNASPRVGRDSLDGRKRENIEINLLDGKRSLNVNIFLKQFRSSNGDIINLIKESAHDDIGAEKLRGLMKILPEADEAEMIRSFDGDRKRLGNAEKFLFQLLQTSNYKLRIESMLLKEEFTAQLAFLEPTINAMILAAEDLKENQALQEVLFMVLVAGNFLNSGGYAGNAAGFKMTSLQKLTDIRANKPGMNLIHFVARQAKQKDESLLKFTEKMQYLEEASKTSIDQLKSEISALDARVEKISKQVNSAEMDIQEQMQTFLVFARQQLQALHDDVQELDIVRVSLAEFYCEDVKNFKLEECFKTFHGFCTKFKLAIADNERRLEAEQKAEARRRQREEQIILRRRSANGDGRPASMSGSESETNVMDSLLTDIRNGFAQRRDSGSFKWRLGKRPSYEAPNTSEDERSINNSPMVGRRRIGSNWSGDADNSPDITPNGTVRRRRSRNRSGDDEDDLMDFLRTSSNDNEARDRRSWGSNDGCGSLERTAVRRSGRRKRNDLLSGEFDRERPASPAPSTEMATEEEVKPKQWRQKIEAWLQENEKEDETTKTVVKERRPRDWLRKNETDASEVEVKVNGCTLGTLHEDKIDVPVYKPVYDNRMKSTLDSNDVGKVLEVLEDATQDKSKWRKSGLNSNDVMEMRVKRGKTPESPLTPGLRTLHPLHMYATKNEVENGGLKTGNAIPQKSIVRIGNESSIITTSPTPGIQLNKLTLKKTTSNETQDGDIDSENIQTPPTPHRMRKLQSSFDTSDPSAPSTPTEVMKTEPLNNKNKNDEDEMGDGQFDRFASMRRTRRFRRAPEENSTNVAGCKSSDFALDEKKDRDVSWRSKLKEMHSDNEAVNKSNEIDKSVKIIEKTGKELKDMSQNASKRPSSLTLNKNKQTSDSNEKTFRSTYTLTPTSPLSPTSETSQTKRLIRRSSTTESTPGQQQNGAASKNSGDNDAQKHISTTSTNNSAPSPNRIRKGLHRSPEQTDTEPEKDEGFEETQSLVSASSTQTCDAEPTKSPQKVASTSVSTSNAGECSKKGSSSVPSTSVSSPRRLSSSKLPTRTMNNSPRVTNPTSGLTRHLSTPANARVRNGGPVWSRPSLANGSAKDLSGFRKQTAPSSRSSSRSSLASSVTTVATARGQKSPSTAPLVNGGAAPVKNKISGYTHAIKELTKNLRKSKPERNVDAKIPALPKINVRGTNEVNNRKQVNGTLNNKTNGFRRQEFGTQSLRTKPISPVVVPTMIQTPVPQRSKYMQAPSNAVQRRNSNNLSTTGTKLPGFGFMRATESSQAKVPRSSRLNGRRM</sequence>
<evidence type="ECO:0000259" key="5">
    <source>
        <dbReference type="PROSITE" id="PS51444"/>
    </source>
</evidence>
<feature type="compositionally biased region" description="Low complexity" evidence="2">
    <location>
        <begin position="1632"/>
        <end position="1652"/>
    </location>
</feature>
<dbReference type="SMART" id="SM01139">
    <property type="entry name" value="Drf_FH3"/>
    <property type="match status" value="1"/>
</dbReference>
<feature type="compositionally biased region" description="Low complexity" evidence="2">
    <location>
        <begin position="1419"/>
        <end position="1438"/>
    </location>
</feature>
<dbReference type="SMART" id="SM01140">
    <property type="entry name" value="Drf_GBD"/>
    <property type="match status" value="1"/>
</dbReference>
<feature type="domain" description="GBD/FH3" evidence="4">
    <location>
        <begin position="1"/>
        <end position="332"/>
    </location>
</feature>
<feature type="compositionally biased region" description="Polar residues" evidence="2">
    <location>
        <begin position="373"/>
        <end position="385"/>
    </location>
</feature>
<feature type="compositionally biased region" description="Low complexity" evidence="2">
    <location>
        <begin position="1551"/>
        <end position="1576"/>
    </location>
</feature>
<dbReference type="InterPro" id="IPR015425">
    <property type="entry name" value="FH2_Formin"/>
</dbReference>
<feature type="compositionally biased region" description="Polar residues" evidence="2">
    <location>
        <begin position="1771"/>
        <end position="1787"/>
    </location>
</feature>
<dbReference type="PRINTS" id="PR01217">
    <property type="entry name" value="PRICHEXTENSN"/>
</dbReference>
<evidence type="ECO:0000313" key="7">
    <source>
        <dbReference type="Proteomes" id="UP000014500"/>
    </source>
</evidence>
<dbReference type="PANTHER" id="PTHR46345">
    <property type="entry name" value="INVERTED FORMIN-2"/>
    <property type="match status" value="1"/>
</dbReference>
<dbReference type="Proteomes" id="UP000014500">
    <property type="component" value="Unassembled WGS sequence"/>
</dbReference>
<keyword evidence="7" id="KW-1185">Reference proteome</keyword>
<dbReference type="eggNOG" id="KOG1922">
    <property type="taxonomic scope" value="Eukaryota"/>
</dbReference>
<dbReference type="Pfam" id="PF06371">
    <property type="entry name" value="Drf_GBD"/>
    <property type="match status" value="1"/>
</dbReference>
<dbReference type="HOGENOM" id="CLU_001578_0_0_1"/>
<evidence type="ECO:0008006" key="8">
    <source>
        <dbReference type="Google" id="ProtNLM"/>
    </source>
</evidence>
<dbReference type="STRING" id="126957.T1IRH5"/>
<feature type="compositionally biased region" description="Polar residues" evidence="2">
    <location>
        <begin position="1270"/>
        <end position="1286"/>
    </location>
</feature>
<feature type="compositionally biased region" description="Low complexity" evidence="2">
    <location>
        <begin position="1474"/>
        <end position="1486"/>
    </location>
</feature>
<evidence type="ECO:0000259" key="3">
    <source>
        <dbReference type="PROSITE" id="PS51231"/>
    </source>
</evidence>
<dbReference type="Pfam" id="PF06367">
    <property type="entry name" value="Drf_FH3"/>
    <property type="match status" value="1"/>
</dbReference>
<dbReference type="Pfam" id="PF02181">
    <property type="entry name" value="FH2"/>
    <property type="match status" value="1"/>
</dbReference>
<feature type="region of interest" description="Disordered" evidence="2">
    <location>
        <begin position="1771"/>
        <end position="1816"/>
    </location>
</feature>
<feature type="region of interest" description="Disordered" evidence="2">
    <location>
        <begin position="1243"/>
        <end position="1308"/>
    </location>
</feature>
<feature type="region of interest" description="Disordered" evidence="2">
    <location>
        <begin position="918"/>
        <end position="1057"/>
    </location>
</feature>
<feature type="compositionally biased region" description="Basic and acidic residues" evidence="2">
    <location>
        <begin position="856"/>
        <end position="870"/>
    </location>
</feature>
<dbReference type="PROSITE" id="PS51232">
    <property type="entry name" value="GBD_FH3"/>
    <property type="match status" value="1"/>
</dbReference>
<dbReference type="PROSITE" id="PS51231">
    <property type="entry name" value="DAD"/>
    <property type="match status" value="1"/>
</dbReference>
<dbReference type="PANTHER" id="PTHR46345:SF8">
    <property type="entry name" value="FORMIN 3, ISOFORM B"/>
    <property type="match status" value="1"/>
</dbReference>
<reference evidence="7" key="1">
    <citation type="submission" date="2011-05" db="EMBL/GenBank/DDBJ databases">
        <authorList>
            <person name="Richards S.R."/>
            <person name="Qu J."/>
            <person name="Jiang H."/>
            <person name="Jhangiani S.N."/>
            <person name="Agravi P."/>
            <person name="Goodspeed R."/>
            <person name="Gross S."/>
            <person name="Mandapat C."/>
            <person name="Jackson L."/>
            <person name="Mathew T."/>
            <person name="Pu L."/>
            <person name="Thornton R."/>
            <person name="Saada N."/>
            <person name="Wilczek-Boney K.B."/>
            <person name="Lee S."/>
            <person name="Kovar C."/>
            <person name="Wu Y."/>
            <person name="Scherer S.E."/>
            <person name="Worley K.C."/>
            <person name="Muzny D.M."/>
            <person name="Gibbs R."/>
        </authorList>
    </citation>
    <scope>NUCLEOTIDE SEQUENCE</scope>
    <source>
        <strain evidence="7">Brora</strain>
    </source>
</reference>
<name>T1IRH5_STRMM</name>